<feature type="compositionally biased region" description="Basic and acidic residues" evidence="1">
    <location>
        <begin position="231"/>
        <end position="240"/>
    </location>
</feature>
<evidence type="ECO:0000256" key="1">
    <source>
        <dbReference type="SAM" id="MobiDB-lite"/>
    </source>
</evidence>
<name>D8TWX4_VOLCA</name>
<accession>D8TWX4</accession>
<feature type="region of interest" description="Disordered" evidence="1">
    <location>
        <begin position="265"/>
        <end position="310"/>
    </location>
</feature>
<keyword evidence="3" id="KW-1185">Reference proteome</keyword>
<dbReference type="GeneID" id="9618154"/>
<protein>
    <submittedName>
        <fullName evidence="2">Uncharacterized protein</fullName>
    </submittedName>
</protein>
<organism evidence="3">
    <name type="scientific">Volvox carteri f. nagariensis</name>
    <dbReference type="NCBI Taxonomy" id="3068"/>
    <lineage>
        <taxon>Eukaryota</taxon>
        <taxon>Viridiplantae</taxon>
        <taxon>Chlorophyta</taxon>
        <taxon>core chlorophytes</taxon>
        <taxon>Chlorophyceae</taxon>
        <taxon>CS clade</taxon>
        <taxon>Chlamydomonadales</taxon>
        <taxon>Volvocaceae</taxon>
        <taxon>Volvox</taxon>
    </lineage>
</organism>
<sequence>MGPFQTFQDYLSAAIQLKSVIIKSKPERQEWEQAPPFFRCTAAANDTVLRARTGGFSIQYSTALQLKEQGNELINKDPSAALERYTAALSVFTWFDRGPDRASENIPLVCTAEHLPPSEQDQVRVQAGGTAAGLEAAVADLGAANQLEPANSQVRGALMAVQEELREYRRQERGMYGNMFQRGELYGDVTTTSASASTCPNVAVASRRGPGGGLAGSSAATAATAATIDSANRRDGRTSEDGDPELDPEDLLFLDPKMRKVWRIPFPSSTSTSSGLQPTQDPQAAAPAPAPAPAAAGAATRGFLEGHLEL</sequence>
<dbReference type="InterPro" id="IPR011990">
    <property type="entry name" value="TPR-like_helical_dom_sf"/>
</dbReference>
<dbReference type="OrthoDB" id="72596at2759"/>
<feature type="compositionally biased region" description="Acidic residues" evidence="1">
    <location>
        <begin position="241"/>
        <end position="250"/>
    </location>
</feature>
<evidence type="ECO:0000313" key="3">
    <source>
        <dbReference type="Proteomes" id="UP000001058"/>
    </source>
</evidence>
<dbReference type="RefSeq" id="XP_002950914.1">
    <property type="nucleotide sequence ID" value="XM_002950868.1"/>
</dbReference>
<dbReference type="EMBL" id="GL378341">
    <property type="protein sequence ID" value="EFJ48229.1"/>
    <property type="molecule type" value="Genomic_DNA"/>
</dbReference>
<proteinExistence type="predicted"/>
<dbReference type="AlphaFoldDB" id="D8TWX4"/>
<dbReference type="Gene3D" id="1.25.40.10">
    <property type="entry name" value="Tetratricopeptide repeat domain"/>
    <property type="match status" value="1"/>
</dbReference>
<dbReference type="InParanoid" id="D8TWX4"/>
<reference evidence="2 3" key="1">
    <citation type="journal article" date="2010" name="Science">
        <title>Genomic analysis of organismal complexity in the multicellular green alga Volvox carteri.</title>
        <authorList>
            <person name="Prochnik S.E."/>
            <person name="Umen J."/>
            <person name="Nedelcu A.M."/>
            <person name="Hallmann A."/>
            <person name="Miller S.M."/>
            <person name="Nishii I."/>
            <person name="Ferris P."/>
            <person name="Kuo A."/>
            <person name="Mitros T."/>
            <person name="Fritz-Laylin L.K."/>
            <person name="Hellsten U."/>
            <person name="Chapman J."/>
            <person name="Simakov O."/>
            <person name="Rensing S.A."/>
            <person name="Terry A."/>
            <person name="Pangilinan J."/>
            <person name="Kapitonov V."/>
            <person name="Jurka J."/>
            <person name="Salamov A."/>
            <person name="Shapiro H."/>
            <person name="Schmutz J."/>
            <person name="Grimwood J."/>
            <person name="Lindquist E."/>
            <person name="Lucas S."/>
            <person name="Grigoriev I.V."/>
            <person name="Schmitt R."/>
            <person name="Kirk D."/>
            <person name="Rokhsar D.S."/>
        </authorList>
    </citation>
    <scope>NUCLEOTIDE SEQUENCE [LARGE SCALE GENOMIC DNA]</scope>
    <source>
        <strain evidence="3">f. Nagariensis / Eve</strain>
    </source>
</reference>
<feature type="region of interest" description="Disordered" evidence="1">
    <location>
        <begin position="227"/>
        <end position="250"/>
    </location>
</feature>
<dbReference type="STRING" id="3068.D8TWX4"/>
<feature type="compositionally biased region" description="Polar residues" evidence="1">
    <location>
        <begin position="267"/>
        <end position="282"/>
    </location>
</feature>
<gene>
    <name evidence="2" type="ORF">VOLCADRAFT_117708</name>
</gene>
<dbReference type="Proteomes" id="UP000001058">
    <property type="component" value="Unassembled WGS sequence"/>
</dbReference>
<dbReference type="KEGG" id="vcn:VOLCADRAFT_117708"/>
<evidence type="ECO:0000313" key="2">
    <source>
        <dbReference type="EMBL" id="EFJ48229.1"/>
    </source>
</evidence>